<evidence type="ECO:0000313" key="7">
    <source>
        <dbReference type="Proteomes" id="UP001217089"/>
    </source>
</evidence>
<dbReference type="PANTHER" id="PTHR23077">
    <property type="entry name" value="AAA-FAMILY ATPASE"/>
    <property type="match status" value="1"/>
</dbReference>
<protein>
    <recommendedName>
        <fullName evidence="5">AAA+ ATPase domain-containing protein</fullName>
    </recommendedName>
</protein>
<feature type="region of interest" description="Disordered" evidence="4">
    <location>
        <begin position="94"/>
        <end position="140"/>
    </location>
</feature>
<evidence type="ECO:0000259" key="5">
    <source>
        <dbReference type="SMART" id="SM00382"/>
    </source>
</evidence>
<dbReference type="PANTHER" id="PTHR23077:SF27">
    <property type="entry name" value="ATPASE FAMILY GENE 2 PROTEIN HOMOLOG A"/>
    <property type="match status" value="1"/>
</dbReference>
<comment type="similarity">
    <text evidence="3">Belongs to the AAA ATPase family.</text>
</comment>
<dbReference type="InterPro" id="IPR003593">
    <property type="entry name" value="AAA+_ATPase"/>
</dbReference>
<sequence>MDVSKWDSLFMDEEFLKYLKNKYINRCLKEGNSLNIAYFGQKFEFIIQEIKKCVSETTSITFNIDSDLQDNKVTDLSQNLSQLDISAESNSSYSFDAGQNLTSTPNRNTEINKEGDQSKSTDKSLSFSTPSNKGSNLDVSLTTPQKNLFRTPASKPVTCERKTQNKFQFYRVVSKTTFTILKTMETESDKHNESLITFDCIGGLSKQINSIKEMIQLPLHCPNVFKSYGTGKSMLIKAVANQFYTNVFNISTFDIISKFYGESEARLRSIFQQANESRTPSLIIMDDIDSLFPKRDSSQTEVQKRLVATLLTLMDGIGNSRNKDQVLVIAALTNPEVLDPALRRPGRFDRELEIGVPSAKDRLEILQKLMLKIPNNLNTEDVTQIADKTHGFVGADLSFLCQQDDMSQALTIVQPSAMREVQLEVPKVLWSDIGGQEEIKLKLCQAVEWPLKHPEAFIRMGINPPRGILMYGPPGCSKTMIAKALATESELFSKWVGESERAVREVFRKARAAAPSIVFFDEIDALAVERGRVLAQLLTEIDGVEQLKDVTIVAATNRPDIIDKALIRPGRLDRILYVPLPDSCTRHQILTIHLKNMPVSDDVSVDQLVEQTEKYSGAEVSAVCHEAAMFALQEDINNQTIEQRHFDYALSVVTPRISTEMIQFYEQYLNKSGLHKI</sequence>
<feature type="domain" description="AAA+ ATPase" evidence="5">
    <location>
        <begin position="464"/>
        <end position="582"/>
    </location>
</feature>
<name>A0ABQ9DWI7_TEGGR</name>
<dbReference type="Pfam" id="PF00004">
    <property type="entry name" value="AAA"/>
    <property type="match status" value="2"/>
</dbReference>
<dbReference type="EMBL" id="JARBDR010000923">
    <property type="protein sequence ID" value="KAJ8297623.1"/>
    <property type="molecule type" value="Genomic_DNA"/>
</dbReference>
<reference evidence="6 7" key="1">
    <citation type="submission" date="2022-12" db="EMBL/GenBank/DDBJ databases">
        <title>Chromosome-level genome of Tegillarca granosa.</title>
        <authorList>
            <person name="Kim J."/>
        </authorList>
    </citation>
    <scope>NUCLEOTIDE SEQUENCE [LARGE SCALE GENOMIC DNA]</scope>
    <source>
        <strain evidence="6">Teg-2019</strain>
        <tissue evidence="6">Adductor muscle</tissue>
    </source>
</reference>
<feature type="domain" description="AAA+ ATPase" evidence="5">
    <location>
        <begin position="218"/>
        <end position="358"/>
    </location>
</feature>
<comment type="caution">
    <text evidence="6">The sequence shown here is derived from an EMBL/GenBank/DDBJ whole genome shotgun (WGS) entry which is preliminary data.</text>
</comment>
<feature type="compositionally biased region" description="Polar residues" evidence="4">
    <location>
        <begin position="123"/>
        <end position="140"/>
    </location>
</feature>
<dbReference type="CDD" id="cd19511">
    <property type="entry name" value="RecA-like_CDC48_r2-like"/>
    <property type="match status" value="1"/>
</dbReference>
<dbReference type="Proteomes" id="UP001217089">
    <property type="component" value="Unassembled WGS sequence"/>
</dbReference>
<dbReference type="SMART" id="SM00382">
    <property type="entry name" value="AAA"/>
    <property type="match status" value="2"/>
</dbReference>
<keyword evidence="1 3" id="KW-0547">Nucleotide-binding</keyword>
<accession>A0ABQ9DWI7</accession>
<dbReference type="Pfam" id="PF17862">
    <property type="entry name" value="AAA_lid_3"/>
    <property type="match status" value="1"/>
</dbReference>
<evidence type="ECO:0000256" key="3">
    <source>
        <dbReference type="RuleBase" id="RU003651"/>
    </source>
</evidence>
<feature type="compositionally biased region" description="Basic and acidic residues" evidence="4">
    <location>
        <begin position="110"/>
        <end position="122"/>
    </location>
</feature>
<proteinExistence type="inferred from homology"/>
<dbReference type="InterPro" id="IPR003959">
    <property type="entry name" value="ATPase_AAA_core"/>
</dbReference>
<dbReference type="Gene3D" id="1.10.8.60">
    <property type="match status" value="2"/>
</dbReference>
<dbReference type="SUPFAM" id="SSF52540">
    <property type="entry name" value="P-loop containing nucleoside triphosphate hydrolases"/>
    <property type="match status" value="2"/>
</dbReference>
<evidence type="ECO:0000256" key="2">
    <source>
        <dbReference type="ARBA" id="ARBA00022840"/>
    </source>
</evidence>
<evidence type="ECO:0000313" key="6">
    <source>
        <dbReference type="EMBL" id="KAJ8297623.1"/>
    </source>
</evidence>
<evidence type="ECO:0000256" key="1">
    <source>
        <dbReference type="ARBA" id="ARBA00022741"/>
    </source>
</evidence>
<dbReference type="PROSITE" id="PS00674">
    <property type="entry name" value="AAA"/>
    <property type="match status" value="1"/>
</dbReference>
<keyword evidence="2 3" id="KW-0067">ATP-binding</keyword>
<organism evidence="6 7">
    <name type="scientific">Tegillarca granosa</name>
    <name type="common">Malaysian cockle</name>
    <name type="synonym">Anadara granosa</name>
    <dbReference type="NCBI Taxonomy" id="220873"/>
    <lineage>
        <taxon>Eukaryota</taxon>
        <taxon>Metazoa</taxon>
        <taxon>Spiralia</taxon>
        <taxon>Lophotrochozoa</taxon>
        <taxon>Mollusca</taxon>
        <taxon>Bivalvia</taxon>
        <taxon>Autobranchia</taxon>
        <taxon>Pteriomorphia</taxon>
        <taxon>Arcoida</taxon>
        <taxon>Arcoidea</taxon>
        <taxon>Arcidae</taxon>
        <taxon>Tegillarca</taxon>
    </lineage>
</organism>
<dbReference type="InterPro" id="IPR027417">
    <property type="entry name" value="P-loop_NTPase"/>
</dbReference>
<evidence type="ECO:0000256" key="4">
    <source>
        <dbReference type="SAM" id="MobiDB-lite"/>
    </source>
</evidence>
<gene>
    <name evidence="6" type="ORF">KUTeg_024154</name>
</gene>
<dbReference type="InterPro" id="IPR050168">
    <property type="entry name" value="AAA_ATPase_domain"/>
</dbReference>
<keyword evidence="7" id="KW-1185">Reference proteome</keyword>
<dbReference type="InterPro" id="IPR003960">
    <property type="entry name" value="ATPase_AAA_CS"/>
</dbReference>
<feature type="compositionally biased region" description="Polar residues" evidence="4">
    <location>
        <begin position="94"/>
        <end position="109"/>
    </location>
</feature>
<dbReference type="InterPro" id="IPR041569">
    <property type="entry name" value="AAA_lid_3"/>
</dbReference>
<dbReference type="Gene3D" id="3.40.50.300">
    <property type="entry name" value="P-loop containing nucleotide triphosphate hydrolases"/>
    <property type="match status" value="2"/>
</dbReference>